<keyword evidence="4" id="KW-1003">Cell membrane</keyword>
<evidence type="ECO:0000256" key="11">
    <source>
        <dbReference type="SAM" id="Phobius"/>
    </source>
</evidence>
<keyword evidence="14" id="KW-1185">Reference proteome</keyword>
<evidence type="ECO:0000259" key="12">
    <source>
        <dbReference type="PROSITE" id="PS50850"/>
    </source>
</evidence>
<evidence type="ECO:0000256" key="7">
    <source>
        <dbReference type="ARBA" id="ARBA00022989"/>
    </source>
</evidence>
<evidence type="ECO:0000256" key="2">
    <source>
        <dbReference type="ARBA" id="ARBA00008240"/>
    </source>
</evidence>
<feature type="transmembrane region" description="Helical" evidence="11">
    <location>
        <begin position="251"/>
        <end position="270"/>
    </location>
</feature>
<dbReference type="GO" id="GO:0005886">
    <property type="term" value="C:plasma membrane"/>
    <property type="evidence" value="ECO:0007669"/>
    <property type="project" value="UniProtKB-SubCell"/>
</dbReference>
<protein>
    <recommendedName>
        <fullName evidence="10">Putative proline/betaine transporter</fullName>
    </recommendedName>
</protein>
<comment type="similarity">
    <text evidence="2">Belongs to the major facilitator superfamily. Metabolite:H+ Symporter (MHS) family (TC 2.A.1.6) family.</text>
</comment>
<keyword evidence="8 11" id="KW-0472">Membrane</keyword>
<feature type="domain" description="Major facilitator superfamily (MFS) profile" evidence="12">
    <location>
        <begin position="12"/>
        <end position="427"/>
    </location>
</feature>
<feature type="transmembrane region" description="Helical" evidence="11">
    <location>
        <begin position="150"/>
        <end position="173"/>
    </location>
</feature>
<dbReference type="FunFam" id="1.20.1250.20:FF:000001">
    <property type="entry name" value="Dicarboxylate MFS transporter"/>
    <property type="match status" value="1"/>
</dbReference>
<proteinExistence type="inferred from homology"/>
<evidence type="ECO:0000256" key="5">
    <source>
        <dbReference type="ARBA" id="ARBA00022692"/>
    </source>
</evidence>
<dbReference type="PANTHER" id="PTHR43045">
    <property type="entry name" value="SHIKIMATE TRANSPORTER"/>
    <property type="match status" value="1"/>
</dbReference>
<evidence type="ECO:0000256" key="4">
    <source>
        <dbReference type="ARBA" id="ARBA00022475"/>
    </source>
</evidence>
<comment type="function">
    <text evidence="9">May be a proton symporter involved in the uptake of osmolytes such as proline and glycine betaine.</text>
</comment>
<keyword evidence="3" id="KW-0813">Transport</keyword>
<feature type="transmembrane region" description="Helical" evidence="11">
    <location>
        <begin position="401"/>
        <end position="421"/>
    </location>
</feature>
<reference evidence="13 14" key="1">
    <citation type="submission" date="2019-10" db="EMBL/GenBank/DDBJ databases">
        <title>Bacillus aerolatum sp. nov., isolated from bioaerosol of sport playgrounds.</title>
        <authorList>
            <person name="Chen P."/>
            <person name="Zhang G."/>
        </authorList>
    </citation>
    <scope>NUCLEOTIDE SEQUENCE [LARGE SCALE GENOMIC DNA]</scope>
    <source>
        <strain evidence="13 14">CX253</strain>
    </source>
</reference>
<dbReference type="EMBL" id="WEIO01000003">
    <property type="protein sequence ID" value="KAB7707558.1"/>
    <property type="molecule type" value="Genomic_DNA"/>
</dbReference>
<comment type="caution">
    <text evidence="13">The sequence shown here is derived from an EMBL/GenBank/DDBJ whole genome shotgun (WGS) entry which is preliminary data.</text>
</comment>
<comment type="subcellular location">
    <subcellularLocation>
        <location evidence="1">Cell membrane</location>
        <topology evidence="1">Multi-pass membrane protein</topology>
    </subcellularLocation>
</comment>
<dbReference type="GO" id="GO:0015293">
    <property type="term" value="F:symporter activity"/>
    <property type="evidence" value="ECO:0007669"/>
    <property type="project" value="UniProtKB-KW"/>
</dbReference>
<dbReference type="InterPro" id="IPR020846">
    <property type="entry name" value="MFS_dom"/>
</dbReference>
<evidence type="ECO:0000313" key="14">
    <source>
        <dbReference type="Proteomes" id="UP000429595"/>
    </source>
</evidence>
<dbReference type="InterPro" id="IPR005828">
    <property type="entry name" value="MFS_sugar_transport-like"/>
</dbReference>
<dbReference type="AlphaFoldDB" id="A0A6I1FL50"/>
<dbReference type="PANTHER" id="PTHR43045:SF1">
    <property type="entry name" value="SHIKIMATE TRANSPORTER"/>
    <property type="match status" value="1"/>
</dbReference>
<feature type="transmembrane region" description="Helical" evidence="11">
    <location>
        <begin position="12"/>
        <end position="33"/>
    </location>
</feature>
<keyword evidence="7 11" id="KW-1133">Transmembrane helix</keyword>
<feature type="transmembrane region" description="Helical" evidence="11">
    <location>
        <begin position="53"/>
        <end position="73"/>
    </location>
</feature>
<dbReference type="Pfam" id="PF00083">
    <property type="entry name" value="Sugar_tr"/>
    <property type="match status" value="1"/>
</dbReference>
<dbReference type="Proteomes" id="UP000429595">
    <property type="component" value="Unassembled WGS sequence"/>
</dbReference>
<accession>A0A6I1FL50</accession>
<dbReference type="Pfam" id="PF07690">
    <property type="entry name" value="MFS_1"/>
    <property type="match status" value="1"/>
</dbReference>
<evidence type="ECO:0000256" key="3">
    <source>
        <dbReference type="ARBA" id="ARBA00022448"/>
    </source>
</evidence>
<dbReference type="InterPro" id="IPR011701">
    <property type="entry name" value="MFS"/>
</dbReference>
<evidence type="ECO:0000256" key="1">
    <source>
        <dbReference type="ARBA" id="ARBA00004651"/>
    </source>
</evidence>
<dbReference type="PROSITE" id="PS50850">
    <property type="entry name" value="MFS"/>
    <property type="match status" value="1"/>
</dbReference>
<feature type="transmembrane region" description="Helical" evidence="11">
    <location>
        <begin position="109"/>
        <end position="129"/>
    </location>
</feature>
<feature type="transmembrane region" description="Helical" evidence="11">
    <location>
        <begin position="331"/>
        <end position="351"/>
    </location>
</feature>
<feature type="transmembrane region" description="Helical" evidence="11">
    <location>
        <begin position="372"/>
        <end position="395"/>
    </location>
</feature>
<name>A0A6I1FL50_9BACI</name>
<evidence type="ECO:0000313" key="13">
    <source>
        <dbReference type="EMBL" id="KAB7707558.1"/>
    </source>
</evidence>
<keyword evidence="5 11" id="KW-0812">Transmembrane</keyword>
<feature type="transmembrane region" description="Helical" evidence="11">
    <location>
        <begin position="276"/>
        <end position="294"/>
    </location>
</feature>
<dbReference type="SUPFAM" id="SSF103473">
    <property type="entry name" value="MFS general substrate transporter"/>
    <property type="match status" value="1"/>
</dbReference>
<keyword evidence="6" id="KW-0769">Symport</keyword>
<feature type="transmembrane region" description="Helical" evidence="11">
    <location>
        <begin position="85"/>
        <end position="103"/>
    </location>
</feature>
<evidence type="ECO:0000256" key="8">
    <source>
        <dbReference type="ARBA" id="ARBA00023136"/>
    </source>
</evidence>
<organism evidence="13 14">
    <name type="scientific">Bacillus aerolatus</name>
    <dbReference type="NCBI Taxonomy" id="2653354"/>
    <lineage>
        <taxon>Bacteria</taxon>
        <taxon>Bacillati</taxon>
        <taxon>Bacillota</taxon>
        <taxon>Bacilli</taxon>
        <taxon>Bacillales</taxon>
        <taxon>Bacillaceae</taxon>
        <taxon>Bacillus</taxon>
    </lineage>
</organism>
<feature type="transmembrane region" description="Helical" evidence="11">
    <location>
        <begin position="306"/>
        <end position="325"/>
    </location>
</feature>
<feature type="transmembrane region" description="Helical" evidence="11">
    <location>
        <begin position="185"/>
        <end position="204"/>
    </location>
</feature>
<dbReference type="Gene3D" id="1.20.1250.20">
    <property type="entry name" value="MFS general substrate transporter like domains"/>
    <property type="match status" value="2"/>
</dbReference>
<evidence type="ECO:0000256" key="6">
    <source>
        <dbReference type="ARBA" id="ARBA00022847"/>
    </source>
</evidence>
<dbReference type="InterPro" id="IPR036259">
    <property type="entry name" value="MFS_trans_sf"/>
</dbReference>
<evidence type="ECO:0000256" key="10">
    <source>
        <dbReference type="ARBA" id="ARBA00039918"/>
    </source>
</evidence>
<dbReference type="RefSeq" id="WP_152150521.1">
    <property type="nucleotide sequence ID" value="NZ_WEIO01000003.1"/>
</dbReference>
<sequence>MSKAEGKMLKRVVGASLIGSTIEWYDFFLYGVVAGIVFNHLYFPADDPFVSTLLAYVTFAVGFVARPIGGIIFGHFGDKVGRKSMLILTLSIMGGSTVLIAFIPTYEQIGIWAPVCLLFLRIMQGIGLGGEWGGAVLMAYEHAPASRKGFYASFPQIGLSIGLLLASGVVGILSFTLSDAQFMAWGWRVAFGLSAALIFLGMWIRLNVSESPEFAEVKGSKEESKMPIKEMWHNNTGNVLAGMGARYIDGVFFNVMGVFSITYLTGTLQISRTDALLGVSLAALVMCFFIPFFGHVSDRIGRTRTYWIGSLVTGFSALPAFWIMSQSGGNVTMIWLSIIIPFGIFYAAVYGPEAALFAELFDARVRYTGMSFVYQFSGIFAGGLTPIIATTLLNYNNGNPLMLTLYVVFAGVVSAISVKWINLRQASPVSQDIDKGSDKGIEPTGS</sequence>
<gene>
    <name evidence="13" type="ORF">F9802_07375</name>
</gene>
<dbReference type="CDD" id="cd17369">
    <property type="entry name" value="MFS_ShiA_like"/>
    <property type="match status" value="1"/>
</dbReference>
<evidence type="ECO:0000256" key="9">
    <source>
        <dbReference type="ARBA" id="ARBA00037295"/>
    </source>
</evidence>